<proteinExistence type="predicted"/>
<feature type="compositionally biased region" description="Acidic residues" evidence="1">
    <location>
        <begin position="311"/>
        <end position="321"/>
    </location>
</feature>
<accession>A0A495R854</accession>
<name>A0A495R854_9EURY</name>
<organism evidence="2 3">
    <name type="scientific">Haloarcula quadrata</name>
    <dbReference type="NCBI Taxonomy" id="182779"/>
    <lineage>
        <taxon>Archaea</taxon>
        <taxon>Methanobacteriati</taxon>
        <taxon>Methanobacteriota</taxon>
        <taxon>Stenosarchaea group</taxon>
        <taxon>Halobacteria</taxon>
        <taxon>Halobacteriales</taxon>
        <taxon>Haloarculaceae</taxon>
        <taxon>Haloarcula</taxon>
    </lineage>
</organism>
<feature type="compositionally biased region" description="Basic and acidic residues" evidence="1">
    <location>
        <begin position="322"/>
        <end position="343"/>
    </location>
</feature>
<feature type="region of interest" description="Disordered" evidence="1">
    <location>
        <begin position="305"/>
        <end position="343"/>
    </location>
</feature>
<dbReference type="AlphaFoldDB" id="A0A495R854"/>
<evidence type="ECO:0000256" key="1">
    <source>
        <dbReference type="SAM" id="MobiDB-lite"/>
    </source>
</evidence>
<comment type="caution">
    <text evidence="2">The sequence shown here is derived from an EMBL/GenBank/DDBJ whole genome shotgun (WGS) entry which is preliminary data.</text>
</comment>
<keyword evidence="3" id="KW-1185">Reference proteome</keyword>
<gene>
    <name evidence="2" type="ORF">BDK61_2866</name>
</gene>
<sequence>MSEDIERDGIVEGHLRENLKRRRRDGEPAPHPLVVDIDDEIAREAVSTVIQAYDTDDSLPGFETTPLASAISGYSTAESIHDGIQKGNIGKVGYHKGIDTSDDTYFNVTEYIRDQWKSLIDGQGVMKVLVNGDEGSGKTDYSLEEGFVIAPRVIKQETDKRVIGISNVDVDVKTTNLDAFYHVSSTSSLDELTEENYREDTELIVVLDEGDQLFGGFGKSQVAGRALGDRIKLFRKFNAHILMTSQRQVAPDIRNRFKIRHKPNDEQPNKMLFANNVDKEGNPVDVEFKTTNVPPTSVDYNTLARGQWEHDVDDEDDEGDDDRGSKKIEREKRKMSERINNLHENTDMSFQDIADAIGLSKGQVSKIANRYD</sequence>
<dbReference type="EMBL" id="RBWW01000001">
    <property type="protein sequence ID" value="RKS83481.1"/>
    <property type="molecule type" value="Genomic_DNA"/>
</dbReference>
<evidence type="ECO:0000313" key="2">
    <source>
        <dbReference type="EMBL" id="RKS83481.1"/>
    </source>
</evidence>
<dbReference type="Proteomes" id="UP000268233">
    <property type="component" value="Unassembled WGS sequence"/>
</dbReference>
<dbReference type="RefSeq" id="WP_121303502.1">
    <property type="nucleotide sequence ID" value="NZ_RBWW01000001.1"/>
</dbReference>
<evidence type="ECO:0000313" key="3">
    <source>
        <dbReference type="Proteomes" id="UP000268233"/>
    </source>
</evidence>
<reference evidence="2 3" key="1">
    <citation type="submission" date="2018-10" db="EMBL/GenBank/DDBJ databases">
        <title>Genomic Encyclopedia of Archaeal and Bacterial Type Strains, Phase II (KMG-II): from individual species to whole genera.</title>
        <authorList>
            <person name="Goeker M."/>
        </authorList>
    </citation>
    <scope>NUCLEOTIDE SEQUENCE [LARGE SCALE GENOMIC DNA]</scope>
    <source>
        <strain evidence="2 3">DSM 11927</strain>
    </source>
</reference>
<protein>
    <submittedName>
        <fullName evidence="2">Uncharacterized protein</fullName>
    </submittedName>
</protein>